<dbReference type="AlphaFoldDB" id="A0A399T205"/>
<evidence type="ECO:0000259" key="2">
    <source>
        <dbReference type="Pfam" id="PF04773"/>
    </source>
</evidence>
<dbReference type="InterPro" id="IPR032508">
    <property type="entry name" value="FecR_C"/>
</dbReference>
<dbReference type="PANTHER" id="PTHR30273:SF2">
    <property type="entry name" value="PROTEIN FECR"/>
    <property type="match status" value="1"/>
</dbReference>
<dbReference type="Gene3D" id="2.60.120.1440">
    <property type="match status" value="1"/>
</dbReference>
<dbReference type="InterPro" id="IPR006860">
    <property type="entry name" value="FecR"/>
</dbReference>
<feature type="domain" description="FecR protein" evidence="2">
    <location>
        <begin position="115"/>
        <end position="208"/>
    </location>
</feature>
<evidence type="ECO:0000256" key="1">
    <source>
        <dbReference type="SAM" id="Phobius"/>
    </source>
</evidence>
<keyword evidence="5" id="KW-1185">Reference proteome</keyword>
<sequence length="327" mass="36935">MEDKRRYDVNKAWENVNSAATRKQHRRIAVRVGSTTLVAVLAVLILIPLLRTNPVSEMTAQEQYTGRKKATLYLADGPTVELLDSLDHSLDQIIIQENITPLNNTAKNSVKKNVLEVPTGGEYYFELPDGTKVWINSQTRLEFPSEFTGKKREVFVSGQAYFDVVHNAEMPFVIHTPRGDVEVKGTSFDLKVYDNDQTFETTLVEGSVSLAIPELPNTLMRPGQRCVFSEATGEISTQNVDVKLYTSWKDGVFYFEDKNLSEIAKELERWYEVSFAFTDAEAARVRYSGQYDKNQQLDEILQLLSQTGGINFITEGNTIKIKSQPSS</sequence>
<proteinExistence type="predicted"/>
<dbReference type="GO" id="GO:0016989">
    <property type="term" value="F:sigma factor antagonist activity"/>
    <property type="evidence" value="ECO:0007669"/>
    <property type="project" value="TreeGrafter"/>
</dbReference>
<dbReference type="RefSeq" id="WP_119436556.1">
    <property type="nucleotide sequence ID" value="NZ_QWGR01000002.1"/>
</dbReference>
<comment type="caution">
    <text evidence="4">The sequence shown here is derived from an EMBL/GenBank/DDBJ whole genome shotgun (WGS) entry which is preliminary data.</text>
</comment>
<feature type="transmembrane region" description="Helical" evidence="1">
    <location>
        <begin position="28"/>
        <end position="50"/>
    </location>
</feature>
<feature type="domain" description="Protein FecR C-terminal" evidence="3">
    <location>
        <begin position="253"/>
        <end position="321"/>
    </location>
</feature>
<protein>
    <submittedName>
        <fullName evidence="4">DUF4974 domain-containing protein</fullName>
    </submittedName>
</protein>
<keyword evidence="1" id="KW-1133">Transmembrane helix</keyword>
<accession>A0A399T205</accession>
<name>A0A399T205_9BACT</name>
<keyword evidence="1" id="KW-0472">Membrane</keyword>
<reference evidence="4 5" key="1">
    <citation type="submission" date="2018-08" db="EMBL/GenBank/DDBJ databases">
        <title>Pallidiluteibacterium maritimus gen. nov., sp. nov., isolated from coastal sediment.</title>
        <authorList>
            <person name="Zhou L.Y."/>
        </authorList>
    </citation>
    <scope>NUCLEOTIDE SEQUENCE [LARGE SCALE GENOMIC DNA]</scope>
    <source>
        <strain evidence="4 5">XSD2</strain>
    </source>
</reference>
<dbReference type="PIRSF" id="PIRSF018266">
    <property type="entry name" value="FecR"/>
    <property type="match status" value="1"/>
</dbReference>
<dbReference type="Gene3D" id="3.55.50.30">
    <property type="match status" value="1"/>
</dbReference>
<dbReference type="InterPro" id="IPR012373">
    <property type="entry name" value="Ferrdict_sens_TM"/>
</dbReference>
<keyword evidence="1" id="KW-0812">Transmembrane</keyword>
<dbReference type="EMBL" id="QWGR01000002">
    <property type="protein sequence ID" value="RIJ49868.1"/>
    <property type="molecule type" value="Genomic_DNA"/>
</dbReference>
<dbReference type="OrthoDB" id="1096341at2"/>
<evidence type="ECO:0000313" key="4">
    <source>
        <dbReference type="EMBL" id="RIJ49868.1"/>
    </source>
</evidence>
<dbReference type="Proteomes" id="UP000265926">
    <property type="component" value="Unassembled WGS sequence"/>
</dbReference>
<gene>
    <name evidence="4" type="ORF">D1614_03755</name>
</gene>
<dbReference type="PANTHER" id="PTHR30273">
    <property type="entry name" value="PERIPLASMIC SIGNAL SENSOR AND SIGMA FACTOR ACTIVATOR FECR-RELATED"/>
    <property type="match status" value="1"/>
</dbReference>
<dbReference type="Pfam" id="PF04773">
    <property type="entry name" value="FecR"/>
    <property type="match status" value="1"/>
</dbReference>
<organism evidence="4 5">
    <name type="scientific">Maribellus luteus</name>
    <dbReference type="NCBI Taxonomy" id="2305463"/>
    <lineage>
        <taxon>Bacteria</taxon>
        <taxon>Pseudomonadati</taxon>
        <taxon>Bacteroidota</taxon>
        <taxon>Bacteroidia</taxon>
        <taxon>Marinilabiliales</taxon>
        <taxon>Prolixibacteraceae</taxon>
        <taxon>Maribellus</taxon>
    </lineage>
</organism>
<evidence type="ECO:0000259" key="3">
    <source>
        <dbReference type="Pfam" id="PF16344"/>
    </source>
</evidence>
<evidence type="ECO:0000313" key="5">
    <source>
        <dbReference type="Proteomes" id="UP000265926"/>
    </source>
</evidence>
<dbReference type="Pfam" id="PF16344">
    <property type="entry name" value="FecR_C"/>
    <property type="match status" value="1"/>
</dbReference>